<proteinExistence type="predicted"/>
<dbReference type="OrthoDB" id="422218at2759"/>
<feature type="region of interest" description="Disordered" evidence="1">
    <location>
        <begin position="983"/>
        <end position="1003"/>
    </location>
</feature>
<dbReference type="EMBL" id="JAAPAO010000002">
    <property type="protein sequence ID" value="KAF4678169.1"/>
    <property type="molecule type" value="Genomic_DNA"/>
</dbReference>
<keyword evidence="3" id="KW-1185">Reference proteome</keyword>
<gene>
    <name evidence="2" type="ORF">FOL47_003231</name>
</gene>
<comment type="caution">
    <text evidence="2">The sequence shown here is derived from an EMBL/GenBank/DDBJ whole genome shotgun (WGS) entry which is preliminary data.</text>
</comment>
<evidence type="ECO:0000313" key="3">
    <source>
        <dbReference type="Proteomes" id="UP000591131"/>
    </source>
</evidence>
<feature type="region of interest" description="Disordered" evidence="1">
    <location>
        <begin position="166"/>
        <end position="269"/>
    </location>
</feature>
<protein>
    <submittedName>
        <fullName evidence="2">Uncharacterized protein</fullName>
    </submittedName>
</protein>
<feature type="compositionally biased region" description="Basic and acidic residues" evidence="1">
    <location>
        <begin position="1"/>
        <end position="16"/>
    </location>
</feature>
<feature type="region of interest" description="Disordered" evidence="1">
    <location>
        <begin position="1"/>
        <end position="41"/>
    </location>
</feature>
<feature type="compositionally biased region" description="Polar residues" evidence="1">
    <location>
        <begin position="27"/>
        <end position="38"/>
    </location>
</feature>
<accession>A0A7J6N2P3</accession>
<feature type="region of interest" description="Disordered" evidence="1">
    <location>
        <begin position="62"/>
        <end position="90"/>
    </location>
</feature>
<dbReference type="Proteomes" id="UP000591131">
    <property type="component" value="Unassembled WGS sequence"/>
</dbReference>
<organism evidence="2 3">
    <name type="scientific">Perkinsus chesapeaki</name>
    <name type="common">Clam parasite</name>
    <name type="synonym">Perkinsus andrewsi</name>
    <dbReference type="NCBI Taxonomy" id="330153"/>
    <lineage>
        <taxon>Eukaryota</taxon>
        <taxon>Sar</taxon>
        <taxon>Alveolata</taxon>
        <taxon>Perkinsozoa</taxon>
        <taxon>Perkinsea</taxon>
        <taxon>Perkinsida</taxon>
        <taxon>Perkinsidae</taxon>
        <taxon>Perkinsus</taxon>
    </lineage>
</organism>
<sequence length="1554" mass="173514">MSFKNEPHSSIADHRRQQLLALARQQSKPTANCESKAQTEADIGPIYSEGDCTRAGEQASVTAARSRGNTERPTIEVVSETTKTPENPEEILGDHVDRLHNLVKMYDNLRDKRSILEGYYKAILATERGTVKQGRDDSLIWQSLLISNTTNDNKFEWAGGGVLSPRCKSPSWSTKHTEKPADFSGGNSGDAFDPKLSQTSTAPVVRPPRANKFDSTPSQQSETPKEQTERGVSQLFLSRRHAARSVPPEVVQMQQNPKSSKPHSASKTKADIFEPERGLPMGEEGEETGYRTFTGWLHDFFGGNHADPPISTARSIDVMSASEIQNVEPAPVGPTVDNVALRVPKPPYKEFRKVYRVLSSRHRAMAAHGRSGGLFRPDDKKKTEKQQWEDVLEFLYLGSKKSDYSGKPSEALEYIRFTMDIISCVSDKHRTRPRWSEMVLDYALRTCIKIYDTPPLRDRMRGQLSVPLWNSTTYFVLPHTNEHSVNLNEQVLAVLAMTATREGKTEPQHVDFVLSMWPPRDSESIPTTEQCLVVIAACRSSYRRAEQIFCICDALELYRIEHVSVRAMLALIAVYSTALPMSAILDGVPYPLKDIPRAYPEKQENEDEAPDRGDFPHDGHDVQAVCQLLDIFVTKRQIQSIGLECLAVMARLSDEYATEVARAAGMHTIRQAYRRHGSDSASISRAVCQVLQAILPVALSGMHTILEAMDMTLEILRKVTDDILEIAGDGSDVSTLHADGGMVPPEIVVRTINSCLEARKVMTADRAIVSSDISRDKMEVIVRCFEVLAASTNPATATEMLQTSAVMCFGEGDDRVEANQLNRELLIDTGYVGIPVIIVKKWCNFGHNPRLMRQACRAMLLLQYRSANGSRHLARFKVHMVLIAEIQPNAKSGGHKALARILALLADLCSSSSFTDGVVKQALRDYKTNPVKGQPNSSQTVADLVIGALEIIIQHDPESPDVECLFQAARLLGSLTRAEVHSDTASDSSVTANAPQVGTTKSISAATPESRMMRRFTRVLDRYPREESSGVELSLIVWCLINRRHADGQMGQGKLSDKRGAYLFSITTNDKNAYTAWQNRGKVPIMTETYESFQRYALDHKDSHPHLFSIKLFLNLRQYPTAYILPSSAQRRTPAGLLLVHMFYSRLYPRLEIMAKVGSEKAAIARRGSFFDPVREDEASGDWGMGWLEVFDFLHDFEVVPTVCGLVAAQRAWITVTNGDKNFVSKLSLEQLIHLVVLLGNYAYSAKKFETPKLMQRVKRILRQLELNKHKIVKKKLFDAYRDHHKFKYSEYEDFADIHRRLILKTKPSVAPKPMDRRFTEMTSEFNAALDMLGRSCYLDDDDVVWEQYRMDHALDLGVMSAGAIHDFRIDITNVRYHLETISISLVSVKGPEVPPLSVEWKEGRSLPPGQSMHVLVKPCTDTACAEWFGFINILAVTAAGESEAYPLPAYLRVARTDEVEGSIIPVLGPFPFKRKDSITSELSAFDPSSNKNLGSRRFGEPFLKNYTSSPPNLSGSDLATKPLVTSRNLSALLKSYTAPPSRPQSACSVDCVT</sequence>
<evidence type="ECO:0000313" key="2">
    <source>
        <dbReference type="EMBL" id="KAF4678169.1"/>
    </source>
</evidence>
<feature type="compositionally biased region" description="Polar residues" evidence="1">
    <location>
        <begin position="213"/>
        <end position="222"/>
    </location>
</feature>
<name>A0A7J6N2P3_PERCH</name>
<evidence type="ECO:0000256" key="1">
    <source>
        <dbReference type="SAM" id="MobiDB-lite"/>
    </source>
</evidence>
<feature type="compositionally biased region" description="Polar residues" evidence="1">
    <location>
        <begin position="985"/>
        <end position="1003"/>
    </location>
</feature>
<reference evidence="2 3" key="1">
    <citation type="submission" date="2020-04" db="EMBL/GenBank/DDBJ databases">
        <title>Perkinsus chesapeaki whole genome sequence.</title>
        <authorList>
            <person name="Bogema D.R."/>
        </authorList>
    </citation>
    <scope>NUCLEOTIDE SEQUENCE [LARGE SCALE GENOMIC DNA]</scope>
    <source>
        <strain evidence="2">ATCC PRA-425</strain>
    </source>
</reference>